<dbReference type="WBParaSite" id="HNAJ_0000643601-mRNA-1">
    <property type="protein sequence ID" value="HNAJ_0000643601-mRNA-1"/>
    <property type="gene ID" value="HNAJ_0000643601"/>
</dbReference>
<dbReference type="Proteomes" id="UP000278807">
    <property type="component" value="Unassembled WGS sequence"/>
</dbReference>
<evidence type="ECO:0000313" key="4">
    <source>
        <dbReference type="WBParaSite" id="HNAJ_0000643601-mRNA-1"/>
    </source>
</evidence>
<accession>A0A0R3TH95</accession>
<gene>
    <name evidence="2" type="ORF">HNAJ_LOCUS6432</name>
</gene>
<keyword evidence="1" id="KW-1133">Transmembrane helix</keyword>
<protein>
    <submittedName>
        <fullName evidence="4">Translocon-associated protein subunit gamma</fullName>
    </submittedName>
</protein>
<dbReference type="AlphaFoldDB" id="A0A0R3TH95"/>
<reference evidence="2 3" key="2">
    <citation type="submission" date="2018-11" db="EMBL/GenBank/DDBJ databases">
        <authorList>
            <consortium name="Pathogen Informatics"/>
        </authorList>
    </citation>
    <scope>NUCLEOTIDE SEQUENCE [LARGE SCALE GENOMIC DNA]</scope>
</reference>
<proteinExistence type="predicted"/>
<feature type="transmembrane region" description="Helical" evidence="1">
    <location>
        <begin position="12"/>
        <end position="32"/>
    </location>
</feature>
<keyword evidence="1" id="KW-0472">Membrane</keyword>
<sequence length="54" mass="5802">MIVAATSTYSVPLLVSGATIVSGALLYLVILFHERNKLKKLTAKEREGDAKGKV</sequence>
<organism evidence="4">
    <name type="scientific">Rodentolepis nana</name>
    <name type="common">Dwarf tapeworm</name>
    <name type="synonym">Hymenolepis nana</name>
    <dbReference type="NCBI Taxonomy" id="102285"/>
    <lineage>
        <taxon>Eukaryota</taxon>
        <taxon>Metazoa</taxon>
        <taxon>Spiralia</taxon>
        <taxon>Lophotrochozoa</taxon>
        <taxon>Platyhelminthes</taxon>
        <taxon>Cestoda</taxon>
        <taxon>Eucestoda</taxon>
        <taxon>Cyclophyllidea</taxon>
        <taxon>Hymenolepididae</taxon>
        <taxon>Rodentolepis</taxon>
    </lineage>
</organism>
<evidence type="ECO:0000313" key="3">
    <source>
        <dbReference type="Proteomes" id="UP000278807"/>
    </source>
</evidence>
<name>A0A0R3TH95_RODNA</name>
<dbReference type="EMBL" id="UZAE01007009">
    <property type="protein sequence ID" value="VDO02292.1"/>
    <property type="molecule type" value="Genomic_DNA"/>
</dbReference>
<keyword evidence="1" id="KW-0812">Transmembrane</keyword>
<reference evidence="4" key="1">
    <citation type="submission" date="2017-02" db="UniProtKB">
        <authorList>
            <consortium name="WormBaseParasite"/>
        </authorList>
    </citation>
    <scope>IDENTIFICATION</scope>
</reference>
<keyword evidence="3" id="KW-1185">Reference proteome</keyword>
<evidence type="ECO:0000256" key="1">
    <source>
        <dbReference type="SAM" id="Phobius"/>
    </source>
</evidence>
<evidence type="ECO:0000313" key="2">
    <source>
        <dbReference type="EMBL" id="VDO02292.1"/>
    </source>
</evidence>